<dbReference type="GeneID" id="92961218"/>
<dbReference type="RefSeq" id="WP_269147494.1">
    <property type="nucleotide sequence ID" value="NZ_CCRF01000061.1"/>
</dbReference>
<evidence type="ECO:0000313" key="2">
    <source>
        <dbReference type="EMBL" id="CEE01827.1"/>
    </source>
</evidence>
<dbReference type="AlphaFoldDB" id="A0A090IVX0"/>
<evidence type="ECO:0000313" key="3">
    <source>
        <dbReference type="Proteomes" id="UP000040576"/>
    </source>
</evidence>
<dbReference type="EMBL" id="CCRF01000061">
    <property type="protein sequence ID" value="CEE01827.1"/>
    <property type="molecule type" value="Genomic_DNA"/>
</dbReference>
<evidence type="ECO:0000256" key="1">
    <source>
        <dbReference type="SAM" id="Phobius"/>
    </source>
</evidence>
<keyword evidence="1" id="KW-1133">Transmembrane helix</keyword>
<accession>A0A090IVX0</accession>
<proteinExistence type="predicted"/>
<keyword evidence="1" id="KW-0812">Transmembrane</keyword>
<organism evidence="2 3">
    <name type="scientific">Caldibacillus thermoamylovorans</name>
    <dbReference type="NCBI Taxonomy" id="35841"/>
    <lineage>
        <taxon>Bacteria</taxon>
        <taxon>Bacillati</taxon>
        <taxon>Bacillota</taxon>
        <taxon>Bacilli</taxon>
        <taxon>Bacillales</taxon>
        <taxon>Bacillaceae</taxon>
        <taxon>Caldibacillus</taxon>
    </lineage>
</organism>
<keyword evidence="1" id="KW-0472">Membrane</keyword>
<feature type="transmembrane region" description="Helical" evidence="1">
    <location>
        <begin position="20"/>
        <end position="40"/>
    </location>
</feature>
<sequence>MNNWMTPEEMARKRDFRKKLMYVAIPVIGAVLGSIIGILSKML</sequence>
<gene>
    <name evidence="2" type="ORF">BT1A1_2005</name>
</gene>
<dbReference type="Proteomes" id="UP000040576">
    <property type="component" value="Unassembled WGS sequence"/>
</dbReference>
<protein>
    <submittedName>
        <fullName evidence="2">Putative membrane protein</fullName>
    </submittedName>
</protein>
<keyword evidence="3" id="KW-1185">Reference proteome</keyword>
<reference evidence="2 3" key="1">
    <citation type="submission" date="2014-07" db="EMBL/GenBank/DDBJ databases">
        <authorList>
            <person name="Wibberg Daniel"/>
        </authorList>
    </citation>
    <scope>NUCLEOTIDE SEQUENCE [LARGE SCALE GENOMIC DNA]</scope>
</reference>
<name>A0A090IVX0_9BACI</name>